<gene>
    <name evidence="2" type="ORF">SD71_05020</name>
</gene>
<feature type="transmembrane region" description="Helical" evidence="1">
    <location>
        <begin position="6"/>
        <end position="26"/>
    </location>
</feature>
<reference evidence="2 3" key="1">
    <citation type="submission" date="2014-12" db="EMBL/GenBank/DDBJ databases">
        <title>Draft genome sequence of Cohnella kolymensis strain B-2846.</title>
        <authorList>
            <person name="Karlyshev A.V."/>
            <person name="Kudryashova E.B."/>
        </authorList>
    </citation>
    <scope>NUCLEOTIDE SEQUENCE [LARGE SCALE GENOMIC DNA]</scope>
    <source>
        <strain evidence="2 3">VKM B-2846</strain>
    </source>
</reference>
<keyword evidence="1" id="KW-0812">Transmembrane</keyword>
<comment type="caution">
    <text evidence="2">The sequence shown here is derived from an EMBL/GenBank/DDBJ whole genome shotgun (WGS) entry which is preliminary data.</text>
</comment>
<proteinExistence type="predicted"/>
<sequence length="106" mass="12000">MTGEHMILHLLLWITALGFLTFFDFAAKKRLGVKSQGYLNLRLPKSIALILASVTAIISLYLLQKDLIQPNSSSYLAIPYFAAISYFIVSFFREIKDVSASKDVRR</sequence>
<accession>A0ABR5A7Q5</accession>
<dbReference type="EMBL" id="JXAL01000003">
    <property type="protein sequence ID" value="KIL37026.1"/>
    <property type="molecule type" value="Genomic_DNA"/>
</dbReference>
<name>A0ABR5A7Q5_9BACL</name>
<evidence type="ECO:0000256" key="1">
    <source>
        <dbReference type="SAM" id="Phobius"/>
    </source>
</evidence>
<evidence type="ECO:0000313" key="3">
    <source>
        <dbReference type="Proteomes" id="UP000054526"/>
    </source>
</evidence>
<feature type="transmembrane region" description="Helical" evidence="1">
    <location>
        <begin position="47"/>
        <end position="63"/>
    </location>
</feature>
<evidence type="ECO:0000313" key="2">
    <source>
        <dbReference type="EMBL" id="KIL37026.1"/>
    </source>
</evidence>
<feature type="transmembrane region" description="Helical" evidence="1">
    <location>
        <begin position="75"/>
        <end position="92"/>
    </location>
</feature>
<dbReference type="RefSeq" id="WP_041060384.1">
    <property type="nucleotide sequence ID" value="NZ_JXAL01000003.1"/>
</dbReference>
<keyword evidence="1" id="KW-0472">Membrane</keyword>
<organism evidence="2 3">
    <name type="scientific">Cohnella kolymensis</name>
    <dbReference type="NCBI Taxonomy" id="1590652"/>
    <lineage>
        <taxon>Bacteria</taxon>
        <taxon>Bacillati</taxon>
        <taxon>Bacillota</taxon>
        <taxon>Bacilli</taxon>
        <taxon>Bacillales</taxon>
        <taxon>Paenibacillaceae</taxon>
        <taxon>Cohnella</taxon>
    </lineage>
</organism>
<dbReference type="Proteomes" id="UP000054526">
    <property type="component" value="Unassembled WGS sequence"/>
</dbReference>
<protein>
    <submittedName>
        <fullName evidence="2">Uncharacterized protein</fullName>
    </submittedName>
</protein>
<keyword evidence="3" id="KW-1185">Reference proteome</keyword>
<keyword evidence="1" id="KW-1133">Transmembrane helix</keyword>